<dbReference type="Gene3D" id="3.30.420.10">
    <property type="entry name" value="Ribonuclease H-like superfamily/Ribonuclease H"/>
    <property type="match status" value="1"/>
</dbReference>
<sequence>MAEVILYLEAKARVAEELGLTLDGTAKLRGILHARADNFRVEFGHDPPVRVAPMKVRLREGAAPVRSQLRRYSPNDRAFLDRHTASLLKYGLIYKNHRSRWASAPRIVRKKGQDVDPTADPRITIDTRSVNERTEPMPWPMPVQEVVLEIFGDLLGVSVLALLADILGFAEDDDALLDVLDTVLERCEKFGLKLHAKKCQFFSREIKWCGRMISGDGMPTTAGELQQFLCAVNWMRQSIPEFTRITTKLYDALERAAQHAGSRKKLKLSRVRLEEVGWGEAEISSLEAIWGCLLRMVPLAHPKATAELALYTDASQDHWEEADFVWPTANEIGALQQQAQDDGEDLDGAVWNAERQLMMIDEARVGIPAGAAELQQRLCVIARAGASGHRGAQTTIRALGAIFYWRTLEADVSTFVVECLHYAEPNELLHFDFLTMVEGDGDAKYVLVLKDDMSGYVELIACAPAGADQAYHGLMDWFKRFGVVLLWRALGAHHHFKTAYTPWANGTVEVVNREILKSIKALLSELRLHVRDWPAILPVVQAALNAMPADRLGGKTPLTAFKALPGGAQLHSILHPREPVDASIEWVDSEVQRHLRYVRVALDAMHTEMVNASERRRRAARERHARRQGVRLQKFSEGDFVLAATATGRSGHKLALVWRGPMRIVRALNDYTFEVQDIIAPFAISIRHASRLQLYRDAARGRVEELQEQAIYGEGGHLVEALRQCRLSPATHRWEVEVKWSGLDEIEASWEPAEMIKEVVPALFDDFVIAQPDDQARTAMTQAFRSPTPVPSVRPPRLPRSRHGRASRRVTNA</sequence>
<feature type="domain" description="Integrase catalytic" evidence="3">
    <location>
        <begin position="490"/>
        <end position="565"/>
    </location>
</feature>
<protein>
    <recommendedName>
        <fullName evidence="6">Chromo domain-containing protein</fullName>
    </recommendedName>
</protein>
<dbReference type="VEuPathDB" id="FungiDB:KRP23_14007"/>
<dbReference type="Gene3D" id="1.10.340.70">
    <property type="match status" value="1"/>
</dbReference>
<dbReference type="SUPFAM" id="SSF56672">
    <property type="entry name" value="DNA/RNA polymerases"/>
    <property type="match status" value="1"/>
</dbReference>
<feature type="compositionally biased region" description="Basic residues" evidence="1">
    <location>
        <begin position="797"/>
        <end position="813"/>
    </location>
</feature>
<evidence type="ECO:0000313" key="5">
    <source>
        <dbReference type="Proteomes" id="UP000005238"/>
    </source>
</evidence>
<dbReference type="InterPro" id="IPR000953">
    <property type="entry name" value="Chromo/chromo_shadow_dom"/>
</dbReference>
<feature type="region of interest" description="Disordered" evidence="1">
    <location>
        <begin position="782"/>
        <end position="813"/>
    </location>
</feature>
<evidence type="ECO:0000256" key="1">
    <source>
        <dbReference type="SAM" id="MobiDB-lite"/>
    </source>
</evidence>
<reference evidence="4" key="2">
    <citation type="submission" date="2015-06" db="UniProtKB">
        <authorList>
            <consortium name="EnsemblProtists"/>
        </authorList>
    </citation>
    <scope>IDENTIFICATION</scope>
    <source>
        <strain evidence="4">Pr102</strain>
    </source>
</reference>
<dbReference type="GO" id="GO:0015074">
    <property type="term" value="P:DNA integration"/>
    <property type="evidence" value="ECO:0007669"/>
    <property type="project" value="InterPro"/>
</dbReference>
<evidence type="ECO:0000259" key="3">
    <source>
        <dbReference type="PROSITE" id="PS50994"/>
    </source>
</evidence>
<dbReference type="EnsemblProtists" id="Phyra73442">
    <property type="protein sequence ID" value="Phyra73442"/>
    <property type="gene ID" value="Phyra73442"/>
</dbReference>
<dbReference type="InterPro" id="IPR043502">
    <property type="entry name" value="DNA/RNA_pol_sf"/>
</dbReference>
<dbReference type="SUPFAM" id="SSF53098">
    <property type="entry name" value="Ribonuclease H-like"/>
    <property type="match status" value="1"/>
</dbReference>
<reference evidence="5" key="1">
    <citation type="journal article" date="2006" name="Science">
        <title>Phytophthora genome sequences uncover evolutionary origins and mechanisms of pathogenesis.</title>
        <authorList>
            <person name="Tyler B.M."/>
            <person name="Tripathy S."/>
            <person name="Zhang X."/>
            <person name="Dehal P."/>
            <person name="Jiang R.H."/>
            <person name="Aerts A."/>
            <person name="Arredondo F.D."/>
            <person name="Baxter L."/>
            <person name="Bensasson D."/>
            <person name="Beynon J.L."/>
            <person name="Chapman J."/>
            <person name="Damasceno C.M."/>
            <person name="Dorrance A.E."/>
            <person name="Dou D."/>
            <person name="Dickerman A.W."/>
            <person name="Dubchak I.L."/>
            <person name="Garbelotto M."/>
            <person name="Gijzen M."/>
            <person name="Gordon S.G."/>
            <person name="Govers F."/>
            <person name="Grunwald N.J."/>
            <person name="Huang W."/>
            <person name="Ivors K.L."/>
            <person name="Jones R.W."/>
            <person name="Kamoun S."/>
            <person name="Krampis K."/>
            <person name="Lamour K.H."/>
            <person name="Lee M.K."/>
            <person name="McDonald W.H."/>
            <person name="Medina M."/>
            <person name="Meijer H.J."/>
            <person name="Nordberg E.K."/>
            <person name="Maclean D.J."/>
            <person name="Ospina-Giraldo M.D."/>
            <person name="Morris P.F."/>
            <person name="Phuntumart V."/>
            <person name="Putnam N.H."/>
            <person name="Rash S."/>
            <person name="Rose J.K."/>
            <person name="Sakihama Y."/>
            <person name="Salamov A.A."/>
            <person name="Savidor A."/>
            <person name="Scheuring C.F."/>
            <person name="Smith B.M."/>
            <person name="Sobral B.W."/>
            <person name="Terry A."/>
            <person name="Torto-Alalibo T.A."/>
            <person name="Win J."/>
            <person name="Xu Z."/>
            <person name="Zhang H."/>
            <person name="Grigoriev I.V."/>
            <person name="Rokhsar D.S."/>
            <person name="Boore J.L."/>
        </authorList>
    </citation>
    <scope>NUCLEOTIDE SEQUENCE [LARGE SCALE GENOMIC DNA]</scope>
    <source>
        <strain evidence="5">Pr102</strain>
    </source>
</reference>
<dbReference type="AlphaFoldDB" id="H3GD34"/>
<dbReference type="HOGENOM" id="CLU_000384_38_0_1"/>
<evidence type="ECO:0000313" key="4">
    <source>
        <dbReference type="EnsemblProtists" id="Phyra73442"/>
    </source>
</evidence>
<dbReference type="InterPro" id="IPR001584">
    <property type="entry name" value="Integrase_cat-core"/>
</dbReference>
<dbReference type="Gene3D" id="3.10.10.10">
    <property type="entry name" value="HIV Type 1 Reverse Transcriptase, subunit A, domain 1"/>
    <property type="match status" value="1"/>
</dbReference>
<keyword evidence="5" id="KW-1185">Reference proteome</keyword>
<evidence type="ECO:0000259" key="2">
    <source>
        <dbReference type="PROSITE" id="PS50013"/>
    </source>
</evidence>
<dbReference type="InterPro" id="IPR036397">
    <property type="entry name" value="RNaseH_sf"/>
</dbReference>
<dbReference type="PANTHER" id="PTHR33064:SF37">
    <property type="entry name" value="RIBONUCLEASE H"/>
    <property type="match status" value="1"/>
</dbReference>
<dbReference type="InterPro" id="IPR051320">
    <property type="entry name" value="Viral_Replic_Matur_Polypro"/>
</dbReference>
<dbReference type="InterPro" id="IPR043128">
    <property type="entry name" value="Rev_trsase/Diguanyl_cyclase"/>
</dbReference>
<dbReference type="EMBL" id="DS566000">
    <property type="status" value="NOT_ANNOTATED_CDS"/>
    <property type="molecule type" value="Genomic_DNA"/>
</dbReference>
<proteinExistence type="predicted"/>
<dbReference type="PANTHER" id="PTHR33064">
    <property type="entry name" value="POL PROTEIN"/>
    <property type="match status" value="1"/>
</dbReference>
<dbReference type="PROSITE" id="PS50013">
    <property type="entry name" value="CHROMO_2"/>
    <property type="match status" value="1"/>
</dbReference>
<dbReference type="InterPro" id="IPR012337">
    <property type="entry name" value="RNaseH-like_sf"/>
</dbReference>
<organism evidence="4 5">
    <name type="scientific">Phytophthora ramorum</name>
    <name type="common">Sudden oak death agent</name>
    <dbReference type="NCBI Taxonomy" id="164328"/>
    <lineage>
        <taxon>Eukaryota</taxon>
        <taxon>Sar</taxon>
        <taxon>Stramenopiles</taxon>
        <taxon>Oomycota</taxon>
        <taxon>Peronosporomycetes</taxon>
        <taxon>Peronosporales</taxon>
        <taxon>Peronosporaceae</taxon>
        <taxon>Phytophthora</taxon>
    </lineage>
</organism>
<name>H3GD34_PHYRM</name>
<accession>H3GD34</accession>
<evidence type="ECO:0008006" key="6">
    <source>
        <dbReference type="Google" id="ProtNLM"/>
    </source>
</evidence>
<dbReference type="Gene3D" id="2.40.50.40">
    <property type="match status" value="1"/>
</dbReference>
<dbReference type="Gene3D" id="3.30.70.270">
    <property type="match status" value="2"/>
</dbReference>
<dbReference type="InParanoid" id="H3GD34"/>
<dbReference type="InterPro" id="IPR016197">
    <property type="entry name" value="Chromo-like_dom_sf"/>
</dbReference>
<dbReference type="PROSITE" id="PS50994">
    <property type="entry name" value="INTEGRASE"/>
    <property type="match status" value="1"/>
</dbReference>
<dbReference type="Proteomes" id="UP000005238">
    <property type="component" value="Unassembled WGS sequence"/>
</dbReference>
<dbReference type="SUPFAM" id="SSF54160">
    <property type="entry name" value="Chromo domain-like"/>
    <property type="match status" value="1"/>
</dbReference>
<dbReference type="GO" id="GO:0003676">
    <property type="term" value="F:nucleic acid binding"/>
    <property type="evidence" value="ECO:0007669"/>
    <property type="project" value="InterPro"/>
</dbReference>
<feature type="domain" description="Chromo" evidence="2">
    <location>
        <begin position="717"/>
        <end position="767"/>
    </location>
</feature>